<name>A0A7X4KEA6_9BURK</name>
<dbReference type="SUPFAM" id="SSF50998">
    <property type="entry name" value="Quinoprotein alcohol dehydrogenase-like"/>
    <property type="match status" value="1"/>
</dbReference>
<dbReference type="InterPro" id="IPR018391">
    <property type="entry name" value="PQQ_b-propeller_rpt"/>
</dbReference>
<dbReference type="InterPro" id="IPR002372">
    <property type="entry name" value="PQQ_rpt_dom"/>
</dbReference>
<dbReference type="RefSeq" id="WP_161015785.1">
    <property type="nucleotide sequence ID" value="NZ_WWCK01000006.1"/>
</dbReference>
<comment type="caution">
    <text evidence="3">The sequence shown here is derived from an EMBL/GenBank/DDBJ whole genome shotgun (WGS) entry which is preliminary data.</text>
</comment>
<dbReference type="SMART" id="SM00564">
    <property type="entry name" value="PQQ"/>
    <property type="match status" value="6"/>
</dbReference>
<dbReference type="AlphaFoldDB" id="A0A7X4KEA6"/>
<evidence type="ECO:0000256" key="1">
    <source>
        <dbReference type="SAM" id="SignalP"/>
    </source>
</evidence>
<evidence type="ECO:0000313" key="3">
    <source>
        <dbReference type="EMBL" id="MYM69278.1"/>
    </source>
</evidence>
<dbReference type="Pfam" id="PF13360">
    <property type="entry name" value="PQQ_2"/>
    <property type="match status" value="1"/>
</dbReference>
<protein>
    <submittedName>
        <fullName evidence="3">PQQ-binding-like beta-propeller repeat protein</fullName>
    </submittedName>
</protein>
<dbReference type="InterPro" id="IPR015943">
    <property type="entry name" value="WD40/YVTN_repeat-like_dom_sf"/>
</dbReference>
<dbReference type="PANTHER" id="PTHR34512">
    <property type="entry name" value="CELL SURFACE PROTEIN"/>
    <property type="match status" value="1"/>
</dbReference>
<dbReference type="PANTHER" id="PTHR34512:SF30">
    <property type="entry name" value="OUTER MEMBRANE PROTEIN ASSEMBLY FACTOR BAMB"/>
    <property type="match status" value="1"/>
</dbReference>
<dbReference type="Gene3D" id="2.130.10.10">
    <property type="entry name" value="YVTN repeat-like/Quinoprotein amine dehydrogenase"/>
    <property type="match status" value="1"/>
</dbReference>
<sequence>MKKILPVAAALALSACGGGGAPAVPTLAVQLNAAGATQQVVEGTTEVDLTVTATYSGSSNKAIVPEFQFDASLFAQQGEVAVPQTGTYVLRLRTRPNLAVNNYSGQIGIRLCQESACATVYPGSTQKVSYAVKVALADWNTFQRNSAHNAYVHVTLDPSKFSKAWTWSRPSGDSEPVGGINTVSTGQGMVFVSKDIYFGQAEVFALKESDGGQVWHYASGYSASEGPPAYADGSVYFGTTTSSQASRVTALDAATGTFKFNMPFSAQWPGYFAPTIYGGAVLNTSGSLTSYSVQDGKQNWRSGTLGTYDFTSPAADSKYVYQYGSSSGKMSVLDRATGTTIASITDPFNPGSSGYSEFSAPMLGSVQNVIAFSGGGFSGRAASNSEQYESRVLVNYDVNKQAVAWRTQGTYLTHPALGNGVIYAASSTQLDAISEVDGKVQWSWPLPAGDASFHRNGVVTDNLIFVSTDTTVYAIDLKTHQSVWKYPAPGNLAISGGGILYITTGARESDGKLVAIKLM</sequence>
<accession>A0A7X4KEA6</accession>
<evidence type="ECO:0000259" key="2">
    <source>
        <dbReference type="Pfam" id="PF13360"/>
    </source>
</evidence>
<feature type="signal peptide" evidence="1">
    <location>
        <begin position="1"/>
        <end position="23"/>
    </location>
</feature>
<dbReference type="EMBL" id="WWCK01000006">
    <property type="protein sequence ID" value="MYM69278.1"/>
    <property type="molecule type" value="Genomic_DNA"/>
</dbReference>
<keyword evidence="4" id="KW-1185">Reference proteome</keyword>
<reference evidence="3 4" key="1">
    <citation type="submission" date="2019-12" db="EMBL/GenBank/DDBJ databases">
        <title>Novel species isolated from a subtropical stream in China.</title>
        <authorList>
            <person name="Lu H."/>
        </authorList>
    </citation>
    <scope>NUCLEOTIDE SEQUENCE [LARGE SCALE GENOMIC DNA]</scope>
    <source>
        <strain evidence="3 4">FT55W</strain>
    </source>
</reference>
<gene>
    <name evidence="3" type="ORF">GTP45_20900</name>
</gene>
<proteinExistence type="predicted"/>
<feature type="chain" id="PRO_5031071949" evidence="1">
    <location>
        <begin position="24"/>
        <end position="519"/>
    </location>
</feature>
<evidence type="ECO:0000313" key="4">
    <source>
        <dbReference type="Proteomes" id="UP000450012"/>
    </source>
</evidence>
<feature type="domain" description="Pyrrolo-quinoline quinone repeat" evidence="2">
    <location>
        <begin position="201"/>
        <end position="443"/>
    </location>
</feature>
<dbReference type="Proteomes" id="UP000450012">
    <property type="component" value="Unassembled WGS sequence"/>
</dbReference>
<dbReference type="PROSITE" id="PS51257">
    <property type="entry name" value="PROKAR_LIPOPROTEIN"/>
    <property type="match status" value="1"/>
</dbReference>
<dbReference type="Gene3D" id="2.40.10.480">
    <property type="match status" value="1"/>
</dbReference>
<organism evidence="3 4">
    <name type="scientific">Duganella rivi</name>
    <dbReference type="NCBI Taxonomy" id="2666083"/>
    <lineage>
        <taxon>Bacteria</taxon>
        <taxon>Pseudomonadati</taxon>
        <taxon>Pseudomonadota</taxon>
        <taxon>Betaproteobacteria</taxon>
        <taxon>Burkholderiales</taxon>
        <taxon>Oxalobacteraceae</taxon>
        <taxon>Telluria group</taxon>
        <taxon>Duganella</taxon>
    </lineage>
</organism>
<keyword evidence="1" id="KW-0732">Signal</keyword>
<dbReference type="InterPro" id="IPR011047">
    <property type="entry name" value="Quinoprotein_ADH-like_sf"/>
</dbReference>